<feature type="domain" description="SCP" evidence="2">
    <location>
        <begin position="49"/>
        <end position="158"/>
    </location>
</feature>
<feature type="chain" id="PRO_5046244207" evidence="1">
    <location>
        <begin position="21"/>
        <end position="164"/>
    </location>
</feature>
<dbReference type="PROSITE" id="PS51257">
    <property type="entry name" value="PROKAR_LIPOPROTEIN"/>
    <property type="match status" value="1"/>
</dbReference>
<comment type="caution">
    <text evidence="3">The sequence shown here is derived from an EMBL/GenBank/DDBJ whole genome shotgun (WGS) entry which is preliminary data.</text>
</comment>
<sequence length="164" mass="18199">MKKLVIAAVILLNIFLTSCSVEETSHTDKTSSTETVYVEYTILDYEIAELINAHRISIGLNALNIINHASLEAITHNQYMINEGVLSHDNFHARSENLHAAVRATKVAENVGYGYSSAASIVNAWLASEGHRQTIENPAFTDFGISSKKDEEGRDYVTNIFVKR</sequence>
<evidence type="ECO:0000313" key="4">
    <source>
        <dbReference type="Proteomes" id="UP001597467"/>
    </source>
</evidence>
<reference evidence="4" key="1">
    <citation type="journal article" date="2019" name="Int. J. Syst. Evol. Microbiol.">
        <title>The Global Catalogue of Microorganisms (GCM) 10K type strain sequencing project: providing services to taxonomists for standard genome sequencing and annotation.</title>
        <authorList>
            <consortium name="The Broad Institute Genomics Platform"/>
            <consortium name="The Broad Institute Genome Sequencing Center for Infectious Disease"/>
            <person name="Wu L."/>
            <person name="Ma J."/>
        </authorList>
    </citation>
    <scope>NUCLEOTIDE SEQUENCE [LARGE SCALE GENOMIC DNA]</scope>
    <source>
        <strain evidence="4">KCTC 42808</strain>
    </source>
</reference>
<keyword evidence="4" id="KW-1185">Reference proteome</keyword>
<keyword evidence="1" id="KW-0732">Signal</keyword>
<dbReference type="CDD" id="cd05379">
    <property type="entry name" value="CAP_bacterial"/>
    <property type="match status" value="1"/>
</dbReference>
<dbReference type="Gene3D" id="3.40.33.10">
    <property type="entry name" value="CAP"/>
    <property type="match status" value="1"/>
</dbReference>
<dbReference type="SUPFAM" id="SSF55797">
    <property type="entry name" value="PR-1-like"/>
    <property type="match status" value="1"/>
</dbReference>
<dbReference type="InterPro" id="IPR014044">
    <property type="entry name" value="CAP_dom"/>
</dbReference>
<name>A0ABW5K2I2_9FLAO</name>
<dbReference type="PANTHER" id="PTHR31157:SF1">
    <property type="entry name" value="SCP DOMAIN-CONTAINING PROTEIN"/>
    <property type="match status" value="1"/>
</dbReference>
<dbReference type="EMBL" id="JBHULM010000011">
    <property type="protein sequence ID" value="MFD2542779.1"/>
    <property type="molecule type" value="Genomic_DNA"/>
</dbReference>
<accession>A0ABW5K2I2</accession>
<dbReference type="PANTHER" id="PTHR31157">
    <property type="entry name" value="SCP DOMAIN-CONTAINING PROTEIN"/>
    <property type="match status" value="1"/>
</dbReference>
<proteinExistence type="predicted"/>
<organism evidence="3 4">
    <name type="scientific">Lacinutrix gracilariae</name>
    <dbReference type="NCBI Taxonomy" id="1747198"/>
    <lineage>
        <taxon>Bacteria</taxon>
        <taxon>Pseudomonadati</taxon>
        <taxon>Bacteroidota</taxon>
        <taxon>Flavobacteriia</taxon>
        <taxon>Flavobacteriales</taxon>
        <taxon>Flavobacteriaceae</taxon>
        <taxon>Lacinutrix</taxon>
    </lineage>
</organism>
<dbReference type="InterPro" id="IPR035940">
    <property type="entry name" value="CAP_sf"/>
</dbReference>
<feature type="signal peptide" evidence="1">
    <location>
        <begin position="1"/>
        <end position="20"/>
    </location>
</feature>
<protein>
    <submittedName>
        <fullName evidence="3">CAP domain-containing protein</fullName>
    </submittedName>
</protein>
<evidence type="ECO:0000259" key="2">
    <source>
        <dbReference type="Pfam" id="PF00188"/>
    </source>
</evidence>
<evidence type="ECO:0000256" key="1">
    <source>
        <dbReference type="SAM" id="SignalP"/>
    </source>
</evidence>
<evidence type="ECO:0000313" key="3">
    <source>
        <dbReference type="EMBL" id="MFD2542779.1"/>
    </source>
</evidence>
<gene>
    <name evidence="3" type="ORF">ACFSSB_10660</name>
</gene>
<dbReference type="Pfam" id="PF00188">
    <property type="entry name" value="CAP"/>
    <property type="match status" value="1"/>
</dbReference>
<dbReference type="RefSeq" id="WP_379904008.1">
    <property type="nucleotide sequence ID" value="NZ_JBHULM010000011.1"/>
</dbReference>
<dbReference type="Proteomes" id="UP001597467">
    <property type="component" value="Unassembled WGS sequence"/>
</dbReference>